<dbReference type="EMBL" id="JAIWQS010000003">
    <property type="protein sequence ID" value="KAJ8769811.1"/>
    <property type="molecule type" value="Genomic_DNA"/>
</dbReference>
<dbReference type="PANTHER" id="PTHR31286:SF99">
    <property type="entry name" value="DUF4283 DOMAIN-CONTAINING PROTEIN"/>
    <property type="match status" value="1"/>
</dbReference>
<dbReference type="InterPro" id="IPR025558">
    <property type="entry name" value="DUF4283"/>
</dbReference>
<proteinExistence type="predicted"/>
<gene>
    <name evidence="2" type="ORF">K2173_007671</name>
</gene>
<feature type="domain" description="DUF4283" evidence="1">
    <location>
        <begin position="15"/>
        <end position="96"/>
    </location>
</feature>
<dbReference type="Pfam" id="PF14111">
    <property type="entry name" value="DUF4283"/>
    <property type="match status" value="1"/>
</dbReference>
<name>A0AAV8TS65_9ROSI</name>
<organism evidence="2 3">
    <name type="scientific">Erythroxylum novogranatense</name>
    <dbReference type="NCBI Taxonomy" id="1862640"/>
    <lineage>
        <taxon>Eukaryota</taxon>
        <taxon>Viridiplantae</taxon>
        <taxon>Streptophyta</taxon>
        <taxon>Embryophyta</taxon>
        <taxon>Tracheophyta</taxon>
        <taxon>Spermatophyta</taxon>
        <taxon>Magnoliopsida</taxon>
        <taxon>eudicotyledons</taxon>
        <taxon>Gunneridae</taxon>
        <taxon>Pentapetalae</taxon>
        <taxon>rosids</taxon>
        <taxon>fabids</taxon>
        <taxon>Malpighiales</taxon>
        <taxon>Erythroxylaceae</taxon>
        <taxon>Erythroxylum</taxon>
    </lineage>
</organism>
<comment type="caution">
    <text evidence="2">The sequence shown here is derived from an EMBL/GenBank/DDBJ whole genome shotgun (WGS) entry which is preliminary data.</text>
</comment>
<dbReference type="AlphaFoldDB" id="A0AAV8TS65"/>
<sequence>MVLVDDDIIQEVGGKWNYALIVKVYERSVNFMYLENRLNLLWKPSAGLDLIDLEFDFYLAKFEGKEDMLRIVSDGPYIIRGQPLYIQKWKPGFQPSTTNISSRVEDRVVIKVDKGLVGPSNTISSVNKPVGPRGKGKKLVMVKGVGRSGSEKGQFQSRPIISRPISKGPMVVTRRKKALEVGKVLGQM</sequence>
<dbReference type="Proteomes" id="UP001159364">
    <property type="component" value="Linkage Group LG03"/>
</dbReference>
<protein>
    <recommendedName>
        <fullName evidence="1">DUF4283 domain-containing protein</fullName>
    </recommendedName>
</protein>
<keyword evidence="3" id="KW-1185">Reference proteome</keyword>
<accession>A0AAV8TS65</accession>
<dbReference type="PANTHER" id="PTHR31286">
    <property type="entry name" value="GLYCINE-RICH CELL WALL STRUCTURAL PROTEIN 1.8-LIKE"/>
    <property type="match status" value="1"/>
</dbReference>
<reference evidence="2 3" key="1">
    <citation type="submission" date="2021-09" db="EMBL/GenBank/DDBJ databases">
        <title>Genomic insights and catalytic innovation underlie evolution of tropane alkaloids biosynthesis.</title>
        <authorList>
            <person name="Wang Y.-J."/>
            <person name="Tian T."/>
            <person name="Huang J.-P."/>
            <person name="Huang S.-X."/>
        </authorList>
    </citation>
    <scope>NUCLEOTIDE SEQUENCE [LARGE SCALE GENOMIC DNA]</scope>
    <source>
        <strain evidence="2">KIB-2018</strain>
        <tissue evidence="2">Leaf</tissue>
    </source>
</reference>
<evidence type="ECO:0000313" key="3">
    <source>
        <dbReference type="Proteomes" id="UP001159364"/>
    </source>
</evidence>
<dbReference type="InterPro" id="IPR040256">
    <property type="entry name" value="At4g02000-like"/>
</dbReference>
<evidence type="ECO:0000313" key="2">
    <source>
        <dbReference type="EMBL" id="KAJ8769811.1"/>
    </source>
</evidence>
<evidence type="ECO:0000259" key="1">
    <source>
        <dbReference type="Pfam" id="PF14111"/>
    </source>
</evidence>